<dbReference type="Pfam" id="PF00698">
    <property type="entry name" value="Acyl_transf_1"/>
    <property type="match status" value="1"/>
</dbReference>
<dbReference type="Gene3D" id="3.40.47.10">
    <property type="match status" value="1"/>
</dbReference>
<dbReference type="SMART" id="SM00827">
    <property type="entry name" value="PKS_AT"/>
    <property type="match status" value="1"/>
</dbReference>
<evidence type="ECO:0000259" key="3">
    <source>
        <dbReference type="SMART" id="SM00829"/>
    </source>
</evidence>
<dbReference type="SMART" id="SM00829">
    <property type="entry name" value="PKS_ER"/>
    <property type="match status" value="1"/>
</dbReference>
<dbReference type="InterPro" id="IPR032821">
    <property type="entry name" value="PKS_assoc"/>
</dbReference>
<dbReference type="Gene3D" id="3.10.129.110">
    <property type="entry name" value="Polyketide synthase dehydratase"/>
    <property type="match status" value="1"/>
</dbReference>
<dbReference type="Gene3D" id="3.30.70.3290">
    <property type="match status" value="1"/>
</dbReference>
<dbReference type="InterPro" id="IPR014031">
    <property type="entry name" value="Ketoacyl_synth_C"/>
</dbReference>
<gene>
    <name evidence="4" type="ORF">CHILSU_LOCUS5838</name>
</gene>
<dbReference type="SMART" id="SM00825">
    <property type="entry name" value="PKS_KS"/>
    <property type="match status" value="1"/>
</dbReference>
<accession>A0ABN8B135</accession>
<dbReference type="InterPro" id="IPR042104">
    <property type="entry name" value="PKS_dehydratase_sf"/>
</dbReference>
<dbReference type="SUPFAM" id="SSF50129">
    <property type="entry name" value="GroES-like"/>
    <property type="match status" value="1"/>
</dbReference>
<dbReference type="InterPro" id="IPR014030">
    <property type="entry name" value="Ketoacyl_synth_N"/>
</dbReference>
<dbReference type="CDD" id="cd05195">
    <property type="entry name" value="enoyl_red"/>
    <property type="match status" value="1"/>
</dbReference>
<dbReference type="InterPro" id="IPR016036">
    <property type="entry name" value="Malonyl_transacylase_ACP-bd"/>
</dbReference>
<dbReference type="Gene3D" id="3.40.366.10">
    <property type="entry name" value="Malonyl-Coenzyme A Acyl Carrier Protein, domain 2"/>
    <property type="match status" value="1"/>
</dbReference>
<dbReference type="Pfam" id="PF00109">
    <property type="entry name" value="ketoacyl-synt"/>
    <property type="match status" value="1"/>
</dbReference>
<dbReference type="SUPFAM" id="SSF52151">
    <property type="entry name" value="FabD/lysophospholipase-like"/>
    <property type="match status" value="1"/>
</dbReference>
<sequence length="2309" mass="256897">MTPRPEETVGKPIAMGGKTDGDAVVISGISGLYPMSHHVKEFSDNLYNKVNTVTQDNERWRSNHPEVSQYTGTVPGLDRFDAQFFKVHFRLGTSMDAMSRKILEQTYQALYDAGLNPDQLNGKKIAVFIGACFSETEKASFYVASVRTGFGILGCNKSMFANRISYWLNLKGPSMAIDEACCSSSGALAQAYQALTRGDCEAAIVGGANLFLHPQSSIHTGRIVANCPDGKTRSFDDNAKGCAKSEAIQVVFLQKAKDAFRVYGELVHIKNDYIGVKGSGTEHGFHRDPVALSNYLKSFYDEVSVPPEAVEYVEAMGAAIPDADKTELESIDNVFCKNRRNPLLVGSVLSNIGYTEASTGLCSLIKVLLAFQTGKIPANLHCSNPRSDVPALQDGRIHIVTENKPFQRGYVGINNHSITGCTAHMLVAGRYKPKDYARYKSSIPHLLTVSGRHENAVQKLFDDLKSRPVDPEELALLHNIHSTNISGHLGRGFIILDTDAEQKTVSLTEQVEYFDNARRPLWFVYSGMGSQWAGMGTKLMRIPTFAAAIERCQRALEPKGVDLVHIITSTDKKIFDNILHSFVGIAAIQIGLTDILRELGLVPDKIIGHSVGELGCAYADGCFTAEEMILSAYSRGLVSVQTPFIRGSMAAVGIGYKEVKDMLPPEIEVACHNSAESSTISGPADVMREFVTDLSAKGIFAKEVPCSNIAYHSRYIAEAGPGLLKYLTEVIKEPKQRSDRWVSTSVPIDKWNEPEAKTSSAQYHTNNLLNAVLFEETATLIPANAVLVEIAPHGLLQAILKRSLPVSCKHIPLTRRGHPDNALMLLEGIGKLFMEGYHPKVQALYPKIEYPVSTGTPMLSHLVEWAHNEKWPLPFYVAAHRKIAAAATYIVCLHDPEFSYLSGHVVKGKNVYPYAAALVAVWDTLAMSKHKPRKSLSVAFSDVQFYAQPVLNDIRPLKISVAIHRGQGRFEVMEGNSKIVTGYINEDLNDRVINSLETTEENMIYNSNDIYQILYDREYTYGGIFRSIYAVNESLTKAKLLYNNNWVTLIDGMLQMNILRRKHDTFSRPLGIRKMYISTKEHSLALTTDSNGKVILTAEVDEILNKTSCAGITMESFKFNDLAHSNAEQAVIRSLQFIPHFNLSPSDIKTSVDICLQIVSANVNRKVLSIIEILTGSKRSTVSANIGRIDLPDLEIDLRQLSTEELSREKLANADLILVENLSMDDNMCELLYSVTRKNVFILSIEQSSQDVVRVRPSNVYRIVASQNAGDIKLNLLKWRPTSSSSTTALTIRNESDLGMLSSTRNCLPPNHKLLVLSSYPPVPGVKDLVEKWRKESILNDVYLVMVKCSKSEDENQVELPELDLAVNILDEGIWGGEYYLPLEDKTSVSPYITLRSKCIGDLDSLSWVEMPEPEPRGIPVTVHYAGLNSVDSMKTMGTGGVKKGDIENISYGMDFSGVTNSGARVMGLVESGAASTLVMARPELLWPVPKHWTLEDAATVPAAYALAFYCLAIKVPMQRNQSILVHGGAGALGQAVISIALAQGLQVFATVSDIRKKHFLKKLFPELKEDYIGNSRDATFGDMVQIHTKGKGVLYVINCIKGDLKDISLRITAENGSAFDTTQIQNDDKYSFKMQHLSFCKHCYWIDFSTIVREKSEITLKLQCLVSEGIRQGYVRPLSRVTYAPLDAPRAFRLLRASQHRGRVLLSLQHLPRPQPRIICSQKRTHLLICDDQSFGTEVADKLVKRGATKLFLQLPTSSAQVLYKKGSWKNVGVDAKISTSELKDKNDVYDVLMNGNNMGVVEGIYFIKTRPHSSTDQEVLNYLDEISRKVCPSLRYFAVVTPDKNFGTKTCITRAVKNLPATKVSLPSLKKIYEATGGCSKDTISSWLACDALEQALRSKETIILAQIKRCNNNSLLHKIATISDNNVSENIGDDVTLEDLGVSIEKVPAIDVLLCEEYNLSLSEEDILHLSVKKIREVEQTLKGRELKETKGLEMFFSYFDSDELSSTTQIMLLPTLANDAMMRNDDFDVTKSYLCIIPGIEGHYEQFRDVCERVKISSLVLQPGLDVPNESIKQMAARYAQTLMKMIALKDSFYLLGYESGVMVALETAAIFEKHGLSGTIYLIGTSPGQFRTLLETELQNYQDDESLRTACLKHMYKLICGEDLTLEFNETTEWKERVELCVRELLGRVSLSAQYTRLNLELPYHRIKQVLQYEPEVSPLRSKIVFLQPNSSNCDAAEELQKYSCQPVVVHKLVLPFAQVLEDLRCASYINQHLEDGIIEEYENMNPCETYLLSSDTFATTVDF</sequence>
<dbReference type="CDD" id="cd00833">
    <property type="entry name" value="PKS"/>
    <property type="match status" value="1"/>
</dbReference>
<reference evidence="4" key="1">
    <citation type="submission" date="2021-12" db="EMBL/GenBank/DDBJ databases">
        <authorList>
            <person name="King R."/>
        </authorList>
    </citation>
    <scope>NUCLEOTIDE SEQUENCE</scope>
</reference>
<proteinExistence type="predicted"/>
<dbReference type="Gene3D" id="3.90.180.10">
    <property type="entry name" value="Medium-chain alcohol dehydrogenases, catalytic domain"/>
    <property type="match status" value="1"/>
</dbReference>
<evidence type="ECO:0000259" key="1">
    <source>
        <dbReference type="SMART" id="SM00825"/>
    </source>
</evidence>
<dbReference type="InterPro" id="IPR020843">
    <property type="entry name" value="ER"/>
</dbReference>
<dbReference type="PANTHER" id="PTHR43775">
    <property type="entry name" value="FATTY ACID SYNTHASE"/>
    <property type="match status" value="1"/>
</dbReference>
<dbReference type="SUPFAM" id="SSF55048">
    <property type="entry name" value="Probable ACP-binding domain of malonyl-CoA ACP transacylase"/>
    <property type="match status" value="1"/>
</dbReference>
<dbReference type="InterPro" id="IPR029058">
    <property type="entry name" value="AB_hydrolase_fold"/>
</dbReference>
<dbReference type="InterPro" id="IPR014043">
    <property type="entry name" value="Acyl_transferase_dom"/>
</dbReference>
<feature type="domain" description="Ketosynthase family 3 (KS3)" evidence="1">
    <location>
        <begin position="24"/>
        <end position="430"/>
    </location>
</feature>
<evidence type="ECO:0000313" key="5">
    <source>
        <dbReference type="Proteomes" id="UP001153292"/>
    </source>
</evidence>
<dbReference type="InterPro" id="IPR016039">
    <property type="entry name" value="Thiolase-like"/>
</dbReference>
<evidence type="ECO:0000259" key="2">
    <source>
        <dbReference type="SMART" id="SM00827"/>
    </source>
</evidence>
<dbReference type="Gene3D" id="3.40.50.1820">
    <property type="entry name" value="alpha/beta hydrolase"/>
    <property type="match status" value="1"/>
</dbReference>
<dbReference type="InterPro" id="IPR011032">
    <property type="entry name" value="GroES-like_sf"/>
</dbReference>
<dbReference type="InterPro" id="IPR020841">
    <property type="entry name" value="PKS_Beta-ketoAc_synthase_dom"/>
</dbReference>
<feature type="domain" description="Malonyl-CoA:ACP transacylase (MAT)" evidence="2">
    <location>
        <begin position="524"/>
        <end position="818"/>
    </location>
</feature>
<dbReference type="EMBL" id="OU963914">
    <property type="protein sequence ID" value="CAH0402593.1"/>
    <property type="molecule type" value="Genomic_DNA"/>
</dbReference>
<dbReference type="Pfam" id="PF16197">
    <property type="entry name" value="KAsynt_C_assoc"/>
    <property type="match status" value="1"/>
</dbReference>
<dbReference type="SUPFAM" id="SSF53901">
    <property type="entry name" value="Thiolase-like"/>
    <property type="match status" value="2"/>
</dbReference>
<dbReference type="InterPro" id="IPR001227">
    <property type="entry name" value="Ac_transferase_dom_sf"/>
</dbReference>
<feature type="domain" description="Enoyl reductase (ER)" evidence="3">
    <location>
        <begin position="1401"/>
        <end position="1707"/>
    </location>
</feature>
<dbReference type="Proteomes" id="UP001153292">
    <property type="component" value="Chromosome 21"/>
</dbReference>
<dbReference type="InterPro" id="IPR036291">
    <property type="entry name" value="NAD(P)-bd_dom_sf"/>
</dbReference>
<keyword evidence="5" id="KW-1185">Reference proteome</keyword>
<organism evidence="4 5">
    <name type="scientific">Chilo suppressalis</name>
    <name type="common">Asiatic rice borer moth</name>
    <dbReference type="NCBI Taxonomy" id="168631"/>
    <lineage>
        <taxon>Eukaryota</taxon>
        <taxon>Metazoa</taxon>
        <taxon>Ecdysozoa</taxon>
        <taxon>Arthropoda</taxon>
        <taxon>Hexapoda</taxon>
        <taxon>Insecta</taxon>
        <taxon>Pterygota</taxon>
        <taxon>Neoptera</taxon>
        <taxon>Endopterygota</taxon>
        <taxon>Lepidoptera</taxon>
        <taxon>Glossata</taxon>
        <taxon>Ditrysia</taxon>
        <taxon>Pyraloidea</taxon>
        <taxon>Crambidae</taxon>
        <taxon>Crambinae</taxon>
        <taxon>Chilo</taxon>
    </lineage>
</organism>
<dbReference type="Pfam" id="PF02801">
    <property type="entry name" value="Ketoacyl-synt_C"/>
    <property type="match status" value="1"/>
</dbReference>
<protein>
    <submittedName>
        <fullName evidence="4">Uncharacterized protein</fullName>
    </submittedName>
</protein>
<dbReference type="SUPFAM" id="SSF53474">
    <property type="entry name" value="alpha/beta-Hydrolases"/>
    <property type="match status" value="1"/>
</dbReference>
<evidence type="ECO:0000313" key="4">
    <source>
        <dbReference type="EMBL" id="CAH0402593.1"/>
    </source>
</evidence>
<name>A0ABN8B135_CHISP</name>
<dbReference type="Gene3D" id="3.40.50.720">
    <property type="entry name" value="NAD(P)-binding Rossmann-like Domain"/>
    <property type="match status" value="1"/>
</dbReference>
<dbReference type="InterPro" id="IPR016035">
    <property type="entry name" value="Acyl_Trfase/lysoPLipase"/>
</dbReference>
<dbReference type="InterPro" id="IPR050091">
    <property type="entry name" value="PKS_NRPS_Biosynth_Enz"/>
</dbReference>
<dbReference type="SUPFAM" id="SSF51735">
    <property type="entry name" value="NAD(P)-binding Rossmann-fold domains"/>
    <property type="match status" value="1"/>
</dbReference>
<dbReference type="PANTHER" id="PTHR43775:SF23">
    <property type="entry name" value="FATTY ACID SYNTHASE 3"/>
    <property type="match status" value="1"/>
</dbReference>